<gene>
    <name evidence="1" type="ORF">H2204_002779</name>
</gene>
<sequence>MDQTLWPYGNCAEDLCHNLWVCYQGSSSQRILSGGVRGDGPKMMRRLTGFSIVRDEDDEKVMISPSAESKVDESDVVNFSKARHVLRDNAKISLMVIIHFRMLRRGYWQSRPTNCWKREPEPGPISTKDPRTGTPVEALQKNHPERYRHGQARDLYVGAEFEDLDDQDMPEVIEAEFEDPADQEMAEVVDLVGDSE</sequence>
<dbReference type="EMBL" id="JAPDRN010000011">
    <property type="protein sequence ID" value="KAJ9641717.1"/>
    <property type="molecule type" value="Genomic_DNA"/>
</dbReference>
<reference evidence="1" key="1">
    <citation type="submission" date="2022-10" db="EMBL/GenBank/DDBJ databases">
        <title>Culturing micro-colonial fungi from biological soil crusts in the Mojave desert and describing Neophaeococcomyces mojavensis, and introducing the new genera and species Taxawa tesnikishii.</title>
        <authorList>
            <person name="Kurbessoian T."/>
            <person name="Stajich J.E."/>
        </authorList>
    </citation>
    <scope>NUCLEOTIDE SEQUENCE</scope>
    <source>
        <strain evidence="1">TK_35</strain>
    </source>
</reference>
<dbReference type="AlphaFoldDB" id="A0AA39D2B8"/>
<evidence type="ECO:0000313" key="2">
    <source>
        <dbReference type="Proteomes" id="UP001172681"/>
    </source>
</evidence>
<proteinExistence type="predicted"/>
<keyword evidence="2" id="KW-1185">Reference proteome</keyword>
<evidence type="ECO:0000313" key="1">
    <source>
        <dbReference type="EMBL" id="KAJ9641717.1"/>
    </source>
</evidence>
<organism evidence="1 2">
    <name type="scientific">Knufia peltigerae</name>
    <dbReference type="NCBI Taxonomy" id="1002370"/>
    <lineage>
        <taxon>Eukaryota</taxon>
        <taxon>Fungi</taxon>
        <taxon>Dikarya</taxon>
        <taxon>Ascomycota</taxon>
        <taxon>Pezizomycotina</taxon>
        <taxon>Eurotiomycetes</taxon>
        <taxon>Chaetothyriomycetidae</taxon>
        <taxon>Chaetothyriales</taxon>
        <taxon>Trichomeriaceae</taxon>
        <taxon>Knufia</taxon>
    </lineage>
</organism>
<accession>A0AA39D2B8</accession>
<dbReference type="Proteomes" id="UP001172681">
    <property type="component" value="Unassembled WGS sequence"/>
</dbReference>
<comment type="caution">
    <text evidence="1">The sequence shown here is derived from an EMBL/GenBank/DDBJ whole genome shotgun (WGS) entry which is preliminary data.</text>
</comment>
<name>A0AA39D2B8_9EURO</name>
<protein>
    <submittedName>
        <fullName evidence="1">Uncharacterized protein</fullName>
    </submittedName>
</protein>